<evidence type="ECO:0000313" key="1">
    <source>
        <dbReference type="EMBL" id="VVE05786.1"/>
    </source>
</evidence>
<dbReference type="SUPFAM" id="SSF48403">
    <property type="entry name" value="Ankyrin repeat"/>
    <property type="match status" value="1"/>
</dbReference>
<organism evidence="1 2">
    <name type="scientific">Pandoraea anhela</name>
    <dbReference type="NCBI Taxonomy" id="2508295"/>
    <lineage>
        <taxon>Bacteria</taxon>
        <taxon>Pseudomonadati</taxon>
        <taxon>Pseudomonadota</taxon>
        <taxon>Betaproteobacteria</taxon>
        <taxon>Burkholderiales</taxon>
        <taxon>Burkholderiaceae</taxon>
        <taxon>Pandoraea</taxon>
    </lineage>
</organism>
<evidence type="ECO:0000313" key="2">
    <source>
        <dbReference type="Proteomes" id="UP000406256"/>
    </source>
</evidence>
<dbReference type="RefSeq" id="WP_150669051.1">
    <property type="nucleotide sequence ID" value="NZ_CABPSB010000007.1"/>
</dbReference>
<name>A0A5E4V0P3_9BURK</name>
<dbReference type="Proteomes" id="UP000406256">
    <property type="component" value="Unassembled WGS sequence"/>
</dbReference>
<dbReference type="Gene3D" id="1.25.40.20">
    <property type="entry name" value="Ankyrin repeat-containing domain"/>
    <property type="match status" value="1"/>
</dbReference>
<sequence length="448" mass="47386">MPMPAAWAATGDIADACGIRVGDMTQALARKIECLLRERVDAWTSEHLEHLGVDRLAASHLVAHLRATPFIPFTSSEVLTMLTAGATAVEKVLDMLVNGLAARDSSAHASLAGDGMAVVVLIGRAIGGATLADMRLPESMGGHGFVQALLDSFVGRTAPDVTGVANVATALSIVLGCGAGIAAVAFGGVPPLIYALSRGVPDLVLNVLLRYDADPNEPLMRDDLSGPACGLDYVAGGTALHHAALAGRGAAMSTFFLDYGGRLDAMTYDGYDPIALAGATAHRVSWPRYGLIESTLLALYAWIATDTVESRRRINGEHLCEVLATRLLELGRSVDAGALHHWLGAMAQLKGYGCDVASVLYGPASHGGASYAARIRDMMQAWFGDNSREAQALTDGDTLDAAGDIEAWFRELERPARWPVDDRASPRRVMRATQGPLFGDWRARSAES</sequence>
<dbReference type="OrthoDB" id="8936797at2"/>
<reference evidence="1 2" key="1">
    <citation type="submission" date="2019-08" db="EMBL/GenBank/DDBJ databases">
        <authorList>
            <person name="Peeters C."/>
        </authorList>
    </citation>
    <scope>NUCLEOTIDE SEQUENCE [LARGE SCALE GENOMIC DNA]</scope>
    <source>
        <strain evidence="1 2">LMG 31108</strain>
    </source>
</reference>
<keyword evidence="2" id="KW-1185">Reference proteome</keyword>
<protein>
    <submittedName>
        <fullName evidence="1">Uncharacterized protein</fullName>
    </submittedName>
</protein>
<dbReference type="InterPro" id="IPR036770">
    <property type="entry name" value="Ankyrin_rpt-contain_sf"/>
</dbReference>
<gene>
    <name evidence="1" type="ORF">PAN31108_02364</name>
</gene>
<proteinExistence type="predicted"/>
<dbReference type="AlphaFoldDB" id="A0A5E4V0P3"/>
<dbReference type="EMBL" id="CABPSB010000007">
    <property type="protein sequence ID" value="VVE05786.1"/>
    <property type="molecule type" value="Genomic_DNA"/>
</dbReference>
<accession>A0A5E4V0P3</accession>